<keyword evidence="2 4" id="KW-0560">Oxidoreductase</keyword>
<dbReference type="InterPro" id="IPR015590">
    <property type="entry name" value="Aldehyde_DH_dom"/>
</dbReference>
<feature type="domain" description="Aldehyde dehydrogenase" evidence="5">
    <location>
        <begin position="23"/>
        <end position="485"/>
    </location>
</feature>
<dbReference type="Gene3D" id="3.40.309.10">
    <property type="entry name" value="Aldehyde Dehydrogenase, Chain A, domain 2"/>
    <property type="match status" value="1"/>
</dbReference>
<dbReference type="SUPFAM" id="SSF53720">
    <property type="entry name" value="ALDH-like"/>
    <property type="match status" value="1"/>
</dbReference>
<dbReference type="KEGG" id="mliy:RYJ27_01855"/>
<organism evidence="6 7">
    <name type="scientific">Microbacterium limosum</name>
    <dbReference type="NCBI Taxonomy" id="3079935"/>
    <lineage>
        <taxon>Bacteria</taxon>
        <taxon>Bacillati</taxon>
        <taxon>Actinomycetota</taxon>
        <taxon>Actinomycetes</taxon>
        <taxon>Micrococcales</taxon>
        <taxon>Microbacteriaceae</taxon>
        <taxon>Microbacterium</taxon>
    </lineage>
</organism>
<evidence type="ECO:0000256" key="2">
    <source>
        <dbReference type="ARBA" id="ARBA00023002"/>
    </source>
</evidence>
<dbReference type="InterPro" id="IPR016163">
    <property type="entry name" value="Ald_DH_C"/>
</dbReference>
<dbReference type="InterPro" id="IPR016162">
    <property type="entry name" value="Ald_DH_N"/>
</dbReference>
<gene>
    <name evidence="6" type="ORF">RYJ27_01855</name>
</gene>
<reference evidence="6 7" key="1">
    <citation type="submission" date="2023-10" db="EMBL/GenBank/DDBJ databases">
        <title>Y20.</title>
        <authorList>
            <person name="Zhang G."/>
            <person name="Ding Y."/>
        </authorList>
    </citation>
    <scope>NUCLEOTIDE SEQUENCE [LARGE SCALE GENOMIC DNA]</scope>
    <source>
        <strain evidence="6 7">Y20</strain>
    </source>
</reference>
<dbReference type="GO" id="GO:0016620">
    <property type="term" value="F:oxidoreductase activity, acting on the aldehyde or oxo group of donors, NAD or NADP as acceptor"/>
    <property type="evidence" value="ECO:0007669"/>
    <property type="project" value="InterPro"/>
</dbReference>
<dbReference type="InterPro" id="IPR016161">
    <property type="entry name" value="Ald_DH/histidinol_DH"/>
</dbReference>
<evidence type="ECO:0000313" key="7">
    <source>
        <dbReference type="Proteomes" id="UP001329313"/>
    </source>
</evidence>
<dbReference type="AlphaFoldDB" id="A0AAU0MIM7"/>
<sequence length="495" mass="51609">MTETSTAPETTAIRTDLLIGGEWQQPAAGERMDVTDPATGEVIGEVAGATVADVDAAVAAARKAFDDGGWSRISGRERSRVLLRVAALIRERSEELAQAESPDVGKPIMFTRMIDVPTAADQFEYFASLAQHLDGAVRETPLPAFAFTRREPRGVVAAISPFNFPLILSSSKLAPALAAGNTVVHKPAPQTPLSALLMADILREAGVPAGVYNLVIGPGPELGDALVRHPDVDMVAFTGSTAVGRIVARTAGEHLKPVAAELGGNAANIVFADADLDKAIGAVINAFVFNTGQFCMAGPRLLVDRSLYETVVGILGNAVGGVPLGRPSDPGTVIGPVASRAQLERIEQMVQDAVAAGGTVVTGGHRVELDGGFYYAPTVIAGLDNDAVAVKEEVFGPVLTVQPFDTEEEAIRLANSTPYGLAAGVQTGSISRAHRVANRLEAGIIWVNGWAMLDPAVPFGGVKASGWGRESGPEALESFTRSKSVIVTIDPEDAA</sequence>
<evidence type="ECO:0000259" key="5">
    <source>
        <dbReference type="Pfam" id="PF00171"/>
    </source>
</evidence>
<evidence type="ECO:0000256" key="1">
    <source>
        <dbReference type="ARBA" id="ARBA00009986"/>
    </source>
</evidence>
<protein>
    <submittedName>
        <fullName evidence="6">Aldehyde dehydrogenase family protein</fullName>
        <ecNumber evidence="6">1.2.1.-</ecNumber>
    </submittedName>
</protein>
<dbReference type="FunFam" id="3.40.309.10:FF:000012">
    <property type="entry name" value="Betaine aldehyde dehydrogenase"/>
    <property type="match status" value="1"/>
</dbReference>
<dbReference type="Pfam" id="PF00171">
    <property type="entry name" value="Aldedh"/>
    <property type="match status" value="1"/>
</dbReference>
<accession>A0AAU0MIM7</accession>
<dbReference type="PROSITE" id="PS00687">
    <property type="entry name" value="ALDEHYDE_DEHYDR_GLU"/>
    <property type="match status" value="1"/>
</dbReference>
<keyword evidence="7" id="KW-1185">Reference proteome</keyword>
<evidence type="ECO:0000256" key="4">
    <source>
        <dbReference type="RuleBase" id="RU003345"/>
    </source>
</evidence>
<dbReference type="PANTHER" id="PTHR11699">
    <property type="entry name" value="ALDEHYDE DEHYDROGENASE-RELATED"/>
    <property type="match status" value="1"/>
</dbReference>
<feature type="active site" evidence="3">
    <location>
        <position position="261"/>
    </location>
</feature>
<evidence type="ECO:0000313" key="6">
    <source>
        <dbReference type="EMBL" id="WOQ70001.1"/>
    </source>
</evidence>
<proteinExistence type="inferred from homology"/>
<dbReference type="InterPro" id="IPR029510">
    <property type="entry name" value="Ald_DH_CS_GLU"/>
</dbReference>
<dbReference type="FunFam" id="3.40.605.10:FF:000007">
    <property type="entry name" value="NAD/NADP-dependent betaine aldehyde dehydrogenase"/>
    <property type="match status" value="1"/>
</dbReference>
<dbReference type="EMBL" id="CP137080">
    <property type="protein sequence ID" value="WOQ70001.1"/>
    <property type="molecule type" value="Genomic_DNA"/>
</dbReference>
<dbReference type="Proteomes" id="UP001329313">
    <property type="component" value="Chromosome"/>
</dbReference>
<name>A0AAU0MIM7_9MICO</name>
<evidence type="ECO:0000256" key="3">
    <source>
        <dbReference type="PROSITE-ProRule" id="PRU10007"/>
    </source>
</evidence>
<dbReference type="EC" id="1.2.1.-" evidence="6"/>
<dbReference type="RefSeq" id="WP_330171095.1">
    <property type="nucleotide sequence ID" value="NZ_CP137080.1"/>
</dbReference>
<comment type="similarity">
    <text evidence="1 4">Belongs to the aldehyde dehydrogenase family.</text>
</comment>
<dbReference type="Gene3D" id="3.40.605.10">
    <property type="entry name" value="Aldehyde Dehydrogenase, Chain A, domain 1"/>
    <property type="match status" value="1"/>
</dbReference>